<dbReference type="InterPro" id="IPR050109">
    <property type="entry name" value="HTH-type_TetR-like_transc_reg"/>
</dbReference>
<evidence type="ECO:0000256" key="1">
    <source>
        <dbReference type="ARBA" id="ARBA00023015"/>
    </source>
</evidence>
<accession>A0A969WAG5</accession>
<dbReference type="EMBL" id="JAAVXB010000006">
    <property type="protein sequence ID" value="NKF22993.1"/>
    <property type="molecule type" value="Genomic_DNA"/>
</dbReference>
<feature type="domain" description="HTH tetR-type" evidence="5">
    <location>
        <begin position="1"/>
        <end position="48"/>
    </location>
</feature>
<evidence type="ECO:0000313" key="6">
    <source>
        <dbReference type="EMBL" id="NKF22993.1"/>
    </source>
</evidence>
<keyword evidence="7" id="KW-1185">Reference proteome</keyword>
<dbReference type="Proteomes" id="UP000653472">
    <property type="component" value="Unassembled WGS sequence"/>
</dbReference>
<gene>
    <name evidence="6" type="ORF">G7Y82_11745</name>
</gene>
<keyword evidence="1" id="KW-0805">Transcription regulation</keyword>
<reference evidence="6" key="1">
    <citation type="submission" date="2020-03" db="EMBL/GenBank/DDBJ databases">
        <title>Solimonas marina sp. nov., isolated from deep seawater of the Pacific Ocean.</title>
        <authorList>
            <person name="Liu X."/>
            <person name="Lai Q."/>
            <person name="Sun F."/>
            <person name="Gai Y."/>
            <person name="Li G."/>
            <person name="Shao Z."/>
        </authorList>
    </citation>
    <scope>NUCLEOTIDE SEQUENCE</scope>
    <source>
        <strain evidence="6">C16B3</strain>
    </source>
</reference>
<dbReference type="InterPro" id="IPR001647">
    <property type="entry name" value="HTH_TetR"/>
</dbReference>
<name>A0A969WAG5_9GAMM</name>
<evidence type="ECO:0000259" key="5">
    <source>
        <dbReference type="PROSITE" id="PS50977"/>
    </source>
</evidence>
<dbReference type="AlphaFoldDB" id="A0A969WAG5"/>
<protein>
    <submittedName>
        <fullName evidence="6">TetR/AcrR family transcriptional regulator</fullName>
    </submittedName>
</protein>
<sequence length="177" mass="19422">MFCSKGYEAVTIDDVAAHAGYSRMPIYSLFGDKQNLFFALWRRAIAEMMETLMAGLERGVPLRDNLRRLAEAAAQSRPFAPGAAEQLFFVVQTIALSRPEIEDELQALSRTVIGRFAAMVADSTLAKGEQLRATPDTIAAHLVAHINGMSTVQFQTGRGYVNVDDLVAIFTAIALKR</sequence>
<dbReference type="Gene3D" id="1.10.357.10">
    <property type="entry name" value="Tetracycline Repressor, domain 2"/>
    <property type="match status" value="1"/>
</dbReference>
<keyword evidence="3" id="KW-0804">Transcription</keyword>
<dbReference type="GO" id="GO:0003700">
    <property type="term" value="F:DNA-binding transcription factor activity"/>
    <property type="evidence" value="ECO:0007669"/>
    <property type="project" value="TreeGrafter"/>
</dbReference>
<evidence type="ECO:0000313" key="7">
    <source>
        <dbReference type="Proteomes" id="UP000653472"/>
    </source>
</evidence>
<dbReference type="Pfam" id="PF00440">
    <property type="entry name" value="TetR_N"/>
    <property type="match status" value="1"/>
</dbReference>
<evidence type="ECO:0000256" key="4">
    <source>
        <dbReference type="PROSITE-ProRule" id="PRU00335"/>
    </source>
</evidence>
<evidence type="ECO:0000256" key="3">
    <source>
        <dbReference type="ARBA" id="ARBA00023163"/>
    </source>
</evidence>
<dbReference type="SUPFAM" id="SSF46689">
    <property type="entry name" value="Homeodomain-like"/>
    <property type="match status" value="1"/>
</dbReference>
<dbReference type="PANTHER" id="PTHR30055">
    <property type="entry name" value="HTH-TYPE TRANSCRIPTIONAL REGULATOR RUTR"/>
    <property type="match status" value="1"/>
</dbReference>
<evidence type="ECO:0000256" key="2">
    <source>
        <dbReference type="ARBA" id="ARBA00023125"/>
    </source>
</evidence>
<proteinExistence type="predicted"/>
<dbReference type="GO" id="GO:0000976">
    <property type="term" value="F:transcription cis-regulatory region binding"/>
    <property type="evidence" value="ECO:0007669"/>
    <property type="project" value="TreeGrafter"/>
</dbReference>
<comment type="caution">
    <text evidence="6">The sequence shown here is derived from an EMBL/GenBank/DDBJ whole genome shotgun (WGS) entry which is preliminary data.</text>
</comment>
<dbReference type="InterPro" id="IPR009057">
    <property type="entry name" value="Homeodomain-like_sf"/>
</dbReference>
<dbReference type="PROSITE" id="PS50977">
    <property type="entry name" value="HTH_TETR_2"/>
    <property type="match status" value="1"/>
</dbReference>
<keyword evidence="2 4" id="KW-0238">DNA-binding</keyword>
<organism evidence="6 7">
    <name type="scientific">Solimonas marina</name>
    <dbReference type="NCBI Taxonomy" id="2714601"/>
    <lineage>
        <taxon>Bacteria</taxon>
        <taxon>Pseudomonadati</taxon>
        <taxon>Pseudomonadota</taxon>
        <taxon>Gammaproteobacteria</taxon>
        <taxon>Nevskiales</taxon>
        <taxon>Nevskiaceae</taxon>
        <taxon>Solimonas</taxon>
    </lineage>
</organism>
<dbReference type="PANTHER" id="PTHR30055:SF234">
    <property type="entry name" value="HTH-TYPE TRANSCRIPTIONAL REGULATOR BETI"/>
    <property type="match status" value="1"/>
</dbReference>
<feature type="DNA-binding region" description="H-T-H motif" evidence="4">
    <location>
        <begin position="11"/>
        <end position="30"/>
    </location>
</feature>